<comment type="caution">
    <text evidence="2">The sequence shown here is derived from an EMBL/GenBank/DDBJ whole genome shotgun (WGS) entry which is preliminary data.</text>
</comment>
<evidence type="ECO:0000256" key="1">
    <source>
        <dbReference type="SAM" id="MobiDB-lite"/>
    </source>
</evidence>
<feature type="region of interest" description="Disordered" evidence="1">
    <location>
        <begin position="1"/>
        <end position="23"/>
    </location>
</feature>
<dbReference type="AlphaFoldDB" id="A0AAE1FGI6"/>
<proteinExistence type="predicted"/>
<keyword evidence="3" id="KW-1185">Reference proteome</keyword>
<dbReference type="Proteomes" id="UP001286313">
    <property type="component" value="Unassembled WGS sequence"/>
</dbReference>
<gene>
    <name evidence="2" type="ORF">Pcinc_022229</name>
</gene>
<evidence type="ECO:0000313" key="3">
    <source>
        <dbReference type="Proteomes" id="UP001286313"/>
    </source>
</evidence>
<dbReference type="EMBL" id="JAWQEG010002327">
    <property type="protein sequence ID" value="KAK3872702.1"/>
    <property type="molecule type" value="Genomic_DNA"/>
</dbReference>
<organism evidence="2 3">
    <name type="scientific">Petrolisthes cinctipes</name>
    <name type="common">Flat porcelain crab</name>
    <dbReference type="NCBI Taxonomy" id="88211"/>
    <lineage>
        <taxon>Eukaryota</taxon>
        <taxon>Metazoa</taxon>
        <taxon>Ecdysozoa</taxon>
        <taxon>Arthropoda</taxon>
        <taxon>Crustacea</taxon>
        <taxon>Multicrustacea</taxon>
        <taxon>Malacostraca</taxon>
        <taxon>Eumalacostraca</taxon>
        <taxon>Eucarida</taxon>
        <taxon>Decapoda</taxon>
        <taxon>Pleocyemata</taxon>
        <taxon>Anomura</taxon>
        <taxon>Galatheoidea</taxon>
        <taxon>Porcellanidae</taxon>
        <taxon>Petrolisthes</taxon>
    </lineage>
</organism>
<evidence type="ECO:0000313" key="2">
    <source>
        <dbReference type="EMBL" id="KAK3872702.1"/>
    </source>
</evidence>
<name>A0AAE1FGI6_PETCI</name>
<sequence length="106" mass="11235">MMMEDAKASVGGGINGRNEGGRVGGQTLLMKDIDAGDTLRGIDHQAELGLGRCYVDLRGGVRPEGVGRQERQVPLLPSSSLSLSLTLTPPPQVFLSLIEYSESPRG</sequence>
<protein>
    <submittedName>
        <fullName evidence="2">Uncharacterized protein</fullName>
    </submittedName>
</protein>
<reference evidence="2" key="1">
    <citation type="submission" date="2023-10" db="EMBL/GenBank/DDBJ databases">
        <title>Genome assemblies of two species of porcelain crab, Petrolisthes cinctipes and Petrolisthes manimaculis (Anomura: Porcellanidae).</title>
        <authorList>
            <person name="Angst P."/>
        </authorList>
    </citation>
    <scope>NUCLEOTIDE SEQUENCE</scope>
    <source>
        <strain evidence="2">PB745_01</strain>
        <tissue evidence="2">Gill</tissue>
    </source>
</reference>
<accession>A0AAE1FGI6</accession>